<sequence>MELPRKRILIVDDEEDTRDACTQALKKENYEVVTCSNGFEALERFRTDAFDIVVADIKMPRMSGIELLRSLHKIDPQLAVIMITGYADVDTAVESMREGAVDYVPKPFTPDELRLVIKNALERQHLLQENRALKEALRRSVNAGEIIGESEPIQKVRQLIDKVAGTDSTVLILGETGTGKELVARQIHQKSSRGNSQLVVVNCAAIPADLLESELFGHEKGAFTGALRRKKGFFELADGGTLFLDEVGDMSVDLQSKLMRALQEREIQPVGSERKVYVDVRIVAATNRDLKDAIRRGTFREDLYYRLNVMPIVLPPLRERPGDISLLADYFLGKYNADLKKRVRGFTPGARALLESYPWPGNVRELENAVERAVILNEGEMITVDSFSQLSSEAAPASAAAGDGAKEVNRYPSLKKVEQDYILEVLQATRWNRKKASEILGISTVTLWRKIEERQKDIKE</sequence>
<dbReference type="InterPro" id="IPR025944">
    <property type="entry name" value="Sigma_54_int_dom_CS"/>
</dbReference>
<feature type="domain" description="Response regulatory" evidence="10">
    <location>
        <begin position="7"/>
        <end position="121"/>
    </location>
</feature>
<reference evidence="11" key="1">
    <citation type="submission" date="2020-07" db="EMBL/GenBank/DDBJ databases">
        <title>Huge and variable diversity of episymbiotic CPR bacteria and DPANN archaea in groundwater ecosystems.</title>
        <authorList>
            <person name="He C.Y."/>
            <person name="Keren R."/>
            <person name="Whittaker M."/>
            <person name="Farag I.F."/>
            <person name="Doudna J."/>
            <person name="Cate J.H.D."/>
            <person name="Banfield J.F."/>
        </authorList>
    </citation>
    <scope>NUCLEOTIDE SEQUENCE</scope>
    <source>
        <strain evidence="11">NC_groundwater_717_Ag_S-0.2um_59_8</strain>
    </source>
</reference>
<dbReference type="InterPro" id="IPR058031">
    <property type="entry name" value="AAA_lid_NorR"/>
</dbReference>
<keyword evidence="6" id="KW-0238">DNA-binding</keyword>
<dbReference type="SMART" id="SM00448">
    <property type="entry name" value="REC"/>
    <property type="match status" value="1"/>
</dbReference>
<dbReference type="InterPro" id="IPR002078">
    <property type="entry name" value="Sigma_54_int"/>
</dbReference>
<dbReference type="PROSITE" id="PS00675">
    <property type="entry name" value="SIGMA54_INTERACT_1"/>
    <property type="match status" value="1"/>
</dbReference>
<dbReference type="Pfam" id="PF00158">
    <property type="entry name" value="Sigma54_activat"/>
    <property type="match status" value="1"/>
</dbReference>
<gene>
    <name evidence="11" type="ORF">HYY65_05015</name>
</gene>
<keyword evidence="4" id="KW-0902">Two-component regulatory system</keyword>
<evidence type="ECO:0000256" key="8">
    <source>
        <dbReference type="PROSITE-ProRule" id="PRU00169"/>
    </source>
</evidence>
<dbReference type="InterPro" id="IPR001789">
    <property type="entry name" value="Sig_transdc_resp-reg_receiver"/>
</dbReference>
<dbReference type="PROSITE" id="PS00676">
    <property type="entry name" value="SIGMA54_INTERACT_2"/>
    <property type="match status" value="1"/>
</dbReference>
<dbReference type="Gene3D" id="3.40.50.2300">
    <property type="match status" value="1"/>
</dbReference>
<keyword evidence="5" id="KW-0805">Transcription regulation</keyword>
<evidence type="ECO:0000256" key="3">
    <source>
        <dbReference type="ARBA" id="ARBA00022840"/>
    </source>
</evidence>
<dbReference type="SUPFAM" id="SSF52540">
    <property type="entry name" value="P-loop containing nucleoside triphosphate hydrolases"/>
    <property type="match status" value="1"/>
</dbReference>
<dbReference type="Gene3D" id="3.40.50.300">
    <property type="entry name" value="P-loop containing nucleotide triphosphate hydrolases"/>
    <property type="match status" value="1"/>
</dbReference>
<evidence type="ECO:0000259" key="10">
    <source>
        <dbReference type="PROSITE" id="PS50110"/>
    </source>
</evidence>
<proteinExistence type="predicted"/>
<dbReference type="Gene3D" id="1.10.8.60">
    <property type="match status" value="1"/>
</dbReference>
<evidence type="ECO:0000313" key="11">
    <source>
        <dbReference type="EMBL" id="MBI3014418.1"/>
    </source>
</evidence>
<dbReference type="Pfam" id="PF00072">
    <property type="entry name" value="Response_reg"/>
    <property type="match status" value="1"/>
</dbReference>
<dbReference type="InterPro" id="IPR011006">
    <property type="entry name" value="CheY-like_superfamily"/>
</dbReference>
<evidence type="ECO:0000313" key="12">
    <source>
        <dbReference type="Proteomes" id="UP000741360"/>
    </source>
</evidence>
<comment type="caution">
    <text evidence="11">The sequence shown here is derived from an EMBL/GenBank/DDBJ whole genome shotgun (WGS) entry which is preliminary data.</text>
</comment>
<dbReference type="FunFam" id="3.40.50.300:FF:000006">
    <property type="entry name" value="DNA-binding transcriptional regulator NtrC"/>
    <property type="match status" value="1"/>
</dbReference>
<dbReference type="AlphaFoldDB" id="A0A932GNX5"/>
<dbReference type="GO" id="GO:0043565">
    <property type="term" value="F:sequence-specific DNA binding"/>
    <property type="evidence" value="ECO:0007669"/>
    <property type="project" value="InterPro"/>
</dbReference>
<keyword evidence="2" id="KW-0547">Nucleotide-binding</keyword>
<dbReference type="SMART" id="SM00382">
    <property type="entry name" value="AAA"/>
    <property type="match status" value="1"/>
</dbReference>
<keyword evidence="3" id="KW-0067">ATP-binding</keyword>
<accession>A0A932GNX5</accession>
<dbReference type="SUPFAM" id="SSF52172">
    <property type="entry name" value="CheY-like"/>
    <property type="match status" value="1"/>
</dbReference>
<feature type="domain" description="Sigma-54 factor interaction" evidence="9">
    <location>
        <begin position="146"/>
        <end position="375"/>
    </location>
</feature>
<evidence type="ECO:0000256" key="4">
    <source>
        <dbReference type="ARBA" id="ARBA00023012"/>
    </source>
</evidence>
<dbReference type="Proteomes" id="UP000741360">
    <property type="component" value="Unassembled WGS sequence"/>
</dbReference>
<dbReference type="PROSITE" id="PS50110">
    <property type="entry name" value="RESPONSE_REGULATORY"/>
    <property type="match status" value="1"/>
</dbReference>
<dbReference type="PANTHER" id="PTHR32071:SF113">
    <property type="entry name" value="ALGINATE BIOSYNTHESIS TRANSCRIPTIONAL REGULATORY PROTEIN ALGB"/>
    <property type="match status" value="1"/>
</dbReference>
<name>A0A932GNX5_UNCTE</name>
<dbReference type="EMBL" id="JACPSX010000092">
    <property type="protein sequence ID" value="MBI3014418.1"/>
    <property type="molecule type" value="Genomic_DNA"/>
</dbReference>
<evidence type="ECO:0000256" key="2">
    <source>
        <dbReference type="ARBA" id="ARBA00022741"/>
    </source>
</evidence>
<evidence type="ECO:0000256" key="5">
    <source>
        <dbReference type="ARBA" id="ARBA00023015"/>
    </source>
</evidence>
<evidence type="ECO:0000259" key="9">
    <source>
        <dbReference type="PROSITE" id="PS50045"/>
    </source>
</evidence>
<keyword evidence="1 8" id="KW-0597">Phosphoprotein</keyword>
<evidence type="ECO:0000256" key="1">
    <source>
        <dbReference type="ARBA" id="ARBA00022553"/>
    </source>
</evidence>
<feature type="modified residue" description="4-aspartylphosphate" evidence="8">
    <location>
        <position position="56"/>
    </location>
</feature>
<keyword evidence="7" id="KW-0804">Transcription</keyword>
<protein>
    <submittedName>
        <fullName evidence="11">Sigma-54-dependent Fis family transcriptional regulator</fullName>
    </submittedName>
</protein>
<organism evidence="11 12">
    <name type="scientific">Tectimicrobiota bacterium</name>
    <dbReference type="NCBI Taxonomy" id="2528274"/>
    <lineage>
        <taxon>Bacteria</taxon>
        <taxon>Pseudomonadati</taxon>
        <taxon>Nitrospinota/Tectimicrobiota group</taxon>
        <taxon>Candidatus Tectimicrobiota</taxon>
    </lineage>
</organism>
<dbReference type="InterPro" id="IPR009057">
    <property type="entry name" value="Homeodomain-like_sf"/>
</dbReference>
<evidence type="ECO:0000256" key="7">
    <source>
        <dbReference type="ARBA" id="ARBA00023163"/>
    </source>
</evidence>
<dbReference type="SUPFAM" id="SSF46689">
    <property type="entry name" value="Homeodomain-like"/>
    <property type="match status" value="1"/>
</dbReference>
<dbReference type="PROSITE" id="PS50045">
    <property type="entry name" value="SIGMA54_INTERACT_4"/>
    <property type="match status" value="1"/>
</dbReference>
<dbReference type="Gene3D" id="1.10.10.60">
    <property type="entry name" value="Homeodomain-like"/>
    <property type="match status" value="1"/>
</dbReference>
<dbReference type="GO" id="GO:0000160">
    <property type="term" value="P:phosphorelay signal transduction system"/>
    <property type="evidence" value="ECO:0007669"/>
    <property type="project" value="UniProtKB-KW"/>
</dbReference>
<dbReference type="GO" id="GO:0006355">
    <property type="term" value="P:regulation of DNA-templated transcription"/>
    <property type="evidence" value="ECO:0007669"/>
    <property type="project" value="InterPro"/>
</dbReference>
<dbReference type="FunFam" id="3.40.50.2300:FF:000018">
    <property type="entry name" value="DNA-binding transcriptional regulator NtrC"/>
    <property type="match status" value="1"/>
</dbReference>
<dbReference type="PROSITE" id="PS00688">
    <property type="entry name" value="SIGMA54_INTERACT_3"/>
    <property type="match status" value="1"/>
</dbReference>
<dbReference type="InterPro" id="IPR025943">
    <property type="entry name" value="Sigma_54_int_dom_ATP-bd_2"/>
</dbReference>
<dbReference type="Pfam" id="PF25601">
    <property type="entry name" value="AAA_lid_14"/>
    <property type="match status" value="1"/>
</dbReference>
<dbReference type="Pfam" id="PF02954">
    <property type="entry name" value="HTH_8"/>
    <property type="match status" value="1"/>
</dbReference>
<dbReference type="InterPro" id="IPR027417">
    <property type="entry name" value="P-loop_NTPase"/>
</dbReference>
<dbReference type="InterPro" id="IPR003593">
    <property type="entry name" value="AAA+_ATPase"/>
</dbReference>
<dbReference type="PANTHER" id="PTHR32071">
    <property type="entry name" value="TRANSCRIPTIONAL REGULATORY PROTEIN"/>
    <property type="match status" value="1"/>
</dbReference>
<dbReference type="GO" id="GO:0005524">
    <property type="term" value="F:ATP binding"/>
    <property type="evidence" value="ECO:0007669"/>
    <property type="project" value="UniProtKB-KW"/>
</dbReference>
<dbReference type="InterPro" id="IPR002197">
    <property type="entry name" value="HTH_Fis"/>
</dbReference>
<evidence type="ECO:0000256" key="6">
    <source>
        <dbReference type="ARBA" id="ARBA00023125"/>
    </source>
</evidence>
<dbReference type="InterPro" id="IPR025662">
    <property type="entry name" value="Sigma_54_int_dom_ATP-bd_1"/>
</dbReference>
<dbReference type="CDD" id="cd00009">
    <property type="entry name" value="AAA"/>
    <property type="match status" value="1"/>
</dbReference>